<name>A0A1X7VGZ4_AMPQE</name>
<dbReference type="EnsemblMetazoa" id="Aqu2.1.39049_001">
    <property type="protein sequence ID" value="Aqu2.1.39049_001"/>
    <property type="gene ID" value="Aqu2.1.39049"/>
</dbReference>
<proteinExistence type="predicted"/>
<keyword evidence="1" id="KW-1133">Transmembrane helix</keyword>
<evidence type="ECO:0008006" key="3">
    <source>
        <dbReference type="Google" id="ProtNLM"/>
    </source>
</evidence>
<feature type="transmembrane region" description="Helical" evidence="1">
    <location>
        <begin position="61"/>
        <end position="82"/>
    </location>
</feature>
<sequence length="91" mass="10502">MDDDSHEVLCPDSDDELGFEDDDDECITDNKWTDLLEPVYVAEFTELVGPAVPVPPSPLKVFQLLFTSVIMYFIITETNWYASLCMWDEKF</sequence>
<dbReference type="InParanoid" id="A0A1X7VGZ4"/>
<keyword evidence="1" id="KW-0812">Transmembrane</keyword>
<dbReference type="AlphaFoldDB" id="A0A1X7VGZ4"/>
<evidence type="ECO:0000256" key="1">
    <source>
        <dbReference type="SAM" id="Phobius"/>
    </source>
</evidence>
<reference evidence="2" key="1">
    <citation type="submission" date="2017-05" db="UniProtKB">
        <authorList>
            <consortium name="EnsemblMetazoa"/>
        </authorList>
    </citation>
    <scope>IDENTIFICATION</scope>
</reference>
<accession>A0A1X7VGZ4</accession>
<keyword evidence="1" id="KW-0472">Membrane</keyword>
<evidence type="ECO:0000313" key="2">
    <source>
        <dbReference type="EnsemblMetazoa" id="Aqu2.1.39049_001"/>
    </source>
</evidence>
<protein>
    <recommendedName>
        <fullName evidence="3">PiggyBac transposable element-derived protein domain-containing protein</fullName>
    </recommendedName>
</protein>
<organism evidence="2">
    <name type="scientific">Amphimedon queenslandica</name>
    <name type="common">Sponge</name>
    <dbReference type="NCBI Taxonomy" id="400682"/>
    <lineage>
        <taxon>Eukaryota</taxon>
        <taxon>Metazoa</taxon>
        <taxon>Porifera</taxon>
        <taxon>Demospongiae</taxon>
        <taxon>Heteroscleromorpha</taxon>
        <taxon>Haplosclerida</taxon>
        <taxon>Niphatidae</taxon>
        <taxon>Amphimedon</taxon>
    </lineage>
</organism>